<dbReference type="InParanoid" id="A0A1S0TMZ4"/>
<dbReference type="RefSeq" id="XP_003147673.1">
    <property type="nucleotide sequence ID" value="XM_003147625.1"/>
</dbReference>
<organism evidence="1">
    <name type="scientific">Loa loa</name>
    <name type="common">Eye worm</name>
    <name type="synonym">Filaria loa</name>
    <dbReference type="NCBI Taxonomy" id="7209"/>
    <lineage>
        <taxon>Eukaryota</taxon>
        <taxon>Metazoa</taxon>
        <taxon>Ecdysozoa</taxon>
        <taxon>Nematoda</taxon>
        <taxon>Chromadorea</taxon>
        <taxon>Rhabditida</taxon>
        <taxon>Spirurina</taxon>
        <taxon>Spiruromorpha</taxon>
        <taxon>Filarioidea</taxon>
        <taxon>Onchocercidae</taxon>
        <taxon>Loa</taxon>
    </lineage>
</organism>
<dbReference type="EMBL" id="JH712074">
    <property type="protein sequence ID" value="EFO16397.1"/>
    <property type="molecule type" value="Genomic_DNA"/>
</dbReference>
<protein>
    <submittedName>
        <fullName evidence="1">Uncharacterized protein</fullName>
    </submittedName>
</protein>
<accession>A0A1S0TMZ4</accession>
<sequence length="103" mass="12010">MNNFASENDNFHIWNKKKTEIDLGESFCRSFSQNQMEVDFDWNWYKYNSNNCQTSLISKKSPQKHNHAIISWIQPKKTDDLIIATVDRPIIKGQASMTNSAIL</sequence>
<proteinExistence type="predicted"/>
<reference evidence="1" key="1">
    <citation type="submission" date="2012-04" db="EMBL/GenBank/DDBJ databases">
        <title>The Genome Sequence of Loa loa.</title>
        <authorList>
            <consortium name="The Broad Institute Genome Sequencing Platform"/>
            <consortium name="Broad Institute Genome Sequencing Center for Infectious Disease"/>
            <person name="Nutman T.B."/>
            <person name="Fink D.L."/>
            <person name="Russ C."/>
            <person name="Young S."/>
            <person name="Zeng Q."/>
            <person name="Gargeya S."/>
            <person name="Alvarado L."/>
            <person name="Berlin A."/>
            <person name="Chapman S.B."/>
            <person name="Chen Z."/>
            <person name="Freedman E."/>
            <person name="Gellesch M."/>
            <person name="Goldberg J."/>
            <person name="Griggs A."/>
            <person name="Gujja S."/>
            <person name="Heilman E.R."/>
            <person name="Heiman D."/>
            <person name="Howarth C."/>
            <person name="Mehta T."/>
            <person name="Neiman D."/>
            <person name="Pearson M."/>
            <person name="Roberts A."/>
            <person name="Saif S."/>
            <person name="Shea T."/>
            <person name="Shenoy N."/>
            <person name="Sisk P."/>
            <person name="Stolte C."/>
            <person name="Sykes S."/>
            <person name="White J."/>
            <person name="Yandava C."/>
            <person name="Haas B."/>
            <person name="Henn M.R."/>
            <person name="Nusbaum C."/>
            <person name="Birren B."/>
        </authorList>
    </citation>
    <scope>NUCLEOTIDE SEQUENCE [LARGE SCALE GENOMIC DNA]</scope>
</reference>
<dbReference type="AlphaFoldDB" id="A0A1S0TMZ4"/>
<evidence type="ECO:0000313" key="1">
    <source>
        <dbReference type="EMBL" id="EFO16397.1"/>
    </source>
</evidence>
<dbReference type="GeneID" id="9949571"/>
<name>A0A1S0TMZ4_LOALO</name>
<gene>
    <name evidence="1" type="ORF">LOAG_12110</name>
</gene>
<dbReference type="CTD" id="9949571"/>
<dbReference type="KEGG" id="loa:LOAG_12110"/>